<feature type="non-terminal residue" evidence="2">
    <location>
        <position position="242"/>
    </location>
</feature>
<sequence length="242" mass="26141">MAFVFVLGCLTLAAAECGGSCQEIAEHEEVLEMNTELLQVKVELSKNQLDLADTAERGLRAAAATTGGNCESWCQYEGTAAWQYDPNCNGCTSSLIQQFAAQVPGVCATWCKYEGPATWQYDPNCGGCTEAKIANMTSANGPVCMSYCQYVGTAVWQYDPDCQGCTQVRLTQDSKGECKDYCQYEPTNADCRGCQASLMQQHTAQVPGVCATWCKYEGPATWQYDPNCGGCTEAKIANMTSA</sequence>
<keyword evidence="3" id="KW-1185">Reference proteome</keyword>
<organism evidence="2 3">
    <name type="scientific">Durusdinium trenchii</name>
    <dbReference type="NCBI Taxonomy" id="1381693"/>
    <lineage>
        <taxon>Eukaryota</taxon>
        <taxon>Sar</taxon>
        <taxon>Alveolata</taxon>
        <taxon>Dinophyceae</taxon>
        <taxon>Suessiales</taxon>
        <taxon>Symbiodiniaceae</taxon>
        <taxon>Durusdinium</taxon>
    </lineage>
</organism>
<accession>A0ABP0JL16</accession>
<evidence type="ECO:0000313" key="3">
    <source>
        <dbReference type="Proteomes" id="UP001642484"/>
    </source>
</evidence>
<proteinExistence type="predicted"/>
<comment type="caution">
    <text evidence="2">The sequence shown here is derived from an EMBL/GenBank/DDBJ whole genome shotgun (WGS) entry which is preliminary data.</text>
</comment>
<dbReference type="Proteomes" id="UP001642484">
    <property type="component" value="Unassembled WGS sequence"/>
</dbReference>
<gene>
    <name evidence="2" type="ORF">CCMP2556_LOCUS11974</name>
</gene>
<evidence type="ECO:0000313" key="2">
    <source>
        <dbReference type="EMBL" id="CAK9015107.1"/>
    </source>
</evidence>
<dbReference type="EMBL" id="CAXAMN010005716">
    <property type="protein sequence ID" value="CAK9015107.1"/>
    <property type="molecule type" value="Genomic_DNA"/>
</dbReference>
<reference evidence="2 3" key="1">
    <citation type="submission" date="2024-02" db="EMBL/GenBank/DDBJ databases">
        <authorList>
            <person name="Chen Y."/>
            <person name="Shah S."/>
            <person name="Dougan E. K."/>
            <person name="Thang M."/>
            <person name="Chan C."/>
        </authorList>
    </citation>
    <scope>NUCLEOTIDE SEQUENCE [LARGE SCALE GENOMIC DNA]</scope>
</reference>
<feature type="signal peptide" evidence="1">
    <location>
        <begin position="1"/>
        <end position="15"/>
    </location>
</feature>
<feature type="chain" id="PRO_5045986870" evidence="1">
    <location>
        <begin position="16"/>
        <end position="242"/>
    </location>
</feature>
<protein>
    <submittedName>
        <fullName evidence="2">Uncharacterized protein</fullName>
    </submittedName>
</protein>
<keyword evidence="1" id="KW-0732">Signal</keyword>
<name>A0ABP0JL16_9DINO</name>
<evidence type="ECO:0000256" key="1">
    <source>
        <dbReference type="SAM" id="SignalP"/>
    </source>
</evidence>